<dbReference type="PANTHER" id="PTHR42852">
    <property type="entry name" value="THIOL:DISULFIDE INTERCHANGE PROTEIN DSBE"/>
    <property type="match status" value="1"/>
</dbReference>
<dbReference type="InterPro" id="IPR050553">
    <property type="entry name" value="Thioredoxin_ResA/DsbE_sf"/>
</dbReference>
<feature type="signal peptide" evidence="5">
    <location>
        <begin position="1"/>
        <end position="18"/>
    </location>
</feature>
<dbReference type="InterPro" id="IPR000866">
    <property type="entry name" value="AhpC/TSA"/>
</dbReference>
<evidence type="ECO:0000313" key="7">
    <source>
        <dbReference type="EMBL" id="SCC44463.1"/>
    </source>
</evidence>
<dbReference type="SUPFAM" id="SSF52833">
    <property type="entry name" value="Thioredoxin-like"/>
    <property type="match status" value="1"/>
</dbReference>
<protein>
    <submittedName>
        <fullName evidence="7">Peroxiredoxin</fullName>
    </submittedName>
</protein>
<gene>
    <name evidence="7" type="ORF">GA0116948_10916</name>
</gene>
<dbReference type="CDD" id="cd02966">
    <property type="entry name" value="TlpA_like_family"/>
    <property type="match status" value="1"/>
</dbReference>
<dbReference type="GO" id="GO:0016491">
    <property type="term" value="F:oxidoreductase activity"/>
    <property type="evidence" value="ECO:0007669"/>
    <property type="project" value="InterPro"/>
</dbReference>
<dbReference type="GO" id="GO:0017004">
    <property type="term" value="P:cytochrome complex assembly"/>
    <property type="evidence" value="ECO:0007669"/>
    <property type="project" value="UniProtKB-KW"/>
</dbReference>
<feature type="domain" description="Thioredoxin" evidence="6">
    <location>
        <begin position="231"/>
        <end position="375"/>
    </location>
</feature>
<comment type="subcellular location">
    <subcellularLocation>
        <location evidence="1">Cell envelope</location>
    </subcellularLocation>
</comment>
<evidence type="ECO:0000256" key="3">
    <source>
        <dbReference type="ARBA" id="ARBA00023157"/>
    </source>
</evidence>
<keyword evidence="5" id="KW-0732">Signal</keyword>
<dbReference type="InterPro" id="IPR025380">
    <property type="entry name" value="DUF4369"/>
</dbReference>
<keyword evidence="8" id="KW-1185">Reference proteome</keyword>
<dbReference type="AlphaFoldDB" id="A0A1C4ELL3"/>
<evidence type="ECO:0000256" key="4">
    <source>
        <dbReference type="ARBA" id="ARBA00023284"/>
    </source>
</evidence>
<sequence>MKSKLWLLMTALPLGAMAQQNYTVVGKVKHIHYPAKAYVWYQEHGVLRSDSGIVEHDQFIIQGKVSEPMKAYVLLFQNGASPKDRPGPDQVGVYLENGTVTVISPDSLQHARVGGTALNKDQQEMMDLLQPFKQQEAAVNAAYLKAEGNDALQVKLKDDYTALLAKKEKAQIAFVKTHPGSVVSLNLIRSSFTPATDPPKSRMLIGMLSQDLQDSGPAQRFLAATKKAREVNVGSPAPEFSMKNTKDEMISLSSYKGKYVLLDFWASWCVPCRKENPNVVKAYNTFKDKNFTVVGISLDGGASDSREKWLAAIEKDGLPYEQLSDLQGAGNAAAGMYLVSSIPSNFLIDPSGKIIAKDLRGEDLIKKLEEVLPKS</sequence>
<evidence type="ECO:0000256" key="5">
    <source>
        <dbReference type="SAM" id="SignalP"/>
    </source>
</evidence>
<keyword evidence="3" id="KW-1015">Disulfide bond</keyword>
<evidence type="ECO:0000256" key="1">
    <source>
        <dbReference type="ARBA" id="ARBA00004196"/>
    </source>
</evidence>
<dbReference type="STRING" id="1335309.GA0116948_10916"/>
<dbReference type="PROSITE" id="PS00194">
    <property type="entry name" value="THIOREDOXIN_1"/>
    <property type="match status" value="1"/>
</dbReference>
<dbReference type="Gene3D" id="3.40.30.10">
    <property type="entry name" value="Glutaredoxin"/>
    <property type="match status" value="1"/>
</dbReference>
<accession>A0A1C4ELL3</accession>
<dbReference type="InterPro" id="IPR036249">
    <property type="entry name" value="Thioredoxin-like_sf"/>
</dbReference>
<dbReference type="GO" id="GO:0030313">
    <property type="term" value="C:cell envelope"/>
    <property type="evidence" value="ECO:0007669"/>
    <property type="project" value="UniProtKB-SubCell"/>
</dbReference>
<keyword evidence="4" id="KW-0676">Redox-active center</keyword>
<evidence type="ECO:0000259" key="6">
    <source>
        <dbReference type="PROSITE" id="PS51352"/>
    </source>
</evidence>
<evidence type="ECO:0000256" key="2">
    <source>
        <dbReference type="ARBA" id="ARBA00022748"/>
    </source>
</evidence>
<proteinExistence type="predicted"/>
<dbReference type="EMBL" id="FMAR01000009">
    <property type="protein sequence ID" value="SCC44463.1"/>
    <property type="molecule type" value="Genomic_DNA"/>
</dbReference>
<dbReference type="InterPro" id="IPR017937">
    <property type="entry name" value="Thioredoxin_CS"/>
</dbReference>
<dbReference type="PROSITE" id="PS51352">
    <property type="entry name" value="THIOREDOXIN_2"/>
    <property type="match status" value="1"/>
</dbReference>
<keyword evidence="2" id="KW-0201">Cytochrome c-type biogenesis</keyword>
<dbReference type="InterPro" id="IPR013766">
    <property type="entry name" value="Thioredoxin_domain"/>
</dbReference>
<name>A0A1C4ELL3_9BACT</name>
<reference evidence="7 8" key="1">
    <citation type="submission" date="2016-08" db="EMBL/GenBank/DDBJ databases">
        <authorList>
            <person name="Seilhamer J.J."/>
        </authorList>
    </citation>
    <scope>NUCLEOTIDE SEQUENCE [LARGE SCALE GENOMIC DNA]</scope>
    <source>
        <strain evidence="7 8">A37T2</strain>
    </source>
</reference>
<dbReference type="GO" id="GO:0016209">
    <property type="term" value="F:antioxidant activity"/>
    <property type="evidence" value="ECO:0007669"/>
    <property type="project" value="InterPro"/>
</dbReference>
<feature type="chain" id="PRO_5008691248" evidence="5">
    <location>
        <begin position="19"/>
        <end position="375"/>
    </location>
</feature>
<organism evidence="7 8">
    <name type="scientific">Chitinophaga costaii</name>
    <dbReference type="NCBI Taxonomy" id="1335309"/>
    <lineage>
        <taxon>Bacteria</taxon>
        <taxon>Pseudomonadati</taxon>
        <taxon>Bacteroidota</taxon>
        <taxon>Chitinophagia</taxon>
        <taxon>Chitinophagales</taxon>
        <taxon>Chitinophagaceae</taxon>
        <taxon>Chitinophaga</taxon>
    </lineage>
</organism>
<dbReference type="PANTHER" id="PTHR42852:SF6">
    <property type="entry name" value="THIOL:DISULFIDE INTERCHANGE PROTEIN DSBE"/>
    <property type="match status" value="1"/>
</dbReference>
<dbReference type="Pfam" id="PF14289">
    <property type="entry name" value="DUF4369"/>
    <property type="match status" value="1"/>
</dbReference>
<dbReference type="Proteomes" id="UP000242818">
    <property type="component" value="Unassembled WGS sequence"/>
</dbReference>
<dbReference type="Pfam" id="PF00578">
    <property type="entry name" value="AhpC-TSA"/>
    <property type="match status" value="1"/>
</dbReference>
<evidence type="ECO:0000313" key="8">
    <source>
        <dbReference type="Proteomes" id="UP000242818"/>
    </source>
</evidence>
<dbReference type="RefSeq" id="WP_205686139.1">
    <property type="nucleotide sequence ID" value="NZ_FMAR01000009.1"/>
</dbReference>